<name>A0A9W7T2T0_9PEZI</name>
<reference evidence="2 3" key="1">
    <citation type="journal article" date="2018" name="IMA Fungus">
        <title>IMA Genome-F 10: Nine draft genome sequences of Claviceps purpurea s.lat., including C. arundinis, C. humidiphila, and C. cf. spartinae, pseudomolecules for the pitch canker pathogen Fusarium circinatum, draft genome of Davidsoniella eucalypti, Grosmannia galeiformis, Quambalaria eucalypti, and Teratosphaeria destructans.</title>
        <authorList>
            <person name="Wingfield B.D."/>
            <person name="Liu M."/>
            <person name="Nguyen H.D."/>
            <person name="Lane F.A."/>
            <person name="Morgan S.W."/>
            <person name="De Vos L."/>
            <person name="Wilken P.M."/>
            <person name="Duong T.A."/>
            <person name="Aylward J."/>
            <person name="Coetzee M.P."/>
            <person name="Dadej K."/>
            <person name="De Beer Z.W."/>
            <person name="Findlay W."/>
            <person name="Havenga M."/>
            <person name="Kolarik M."/>
            <person name="Menzies J.G."/>
            <person name="Naidoo K."/>
            <person name="Pochopski O."/>
            <person name="Shoukouhi P."/>
            <person name="Santana Q.C."/>
            <person name="Seifert K.A."/>
            <person name="Soal N."/>
            <person name="Steenkamp E.T."/>
            <person name="Tatham C.T."/>
            <person name="van der Nest M.A."/>
            <person name="Wingfield M.J."/>
        </authorList>
    </citation>
    <scope>NUCLEOTIDE SEQUENCE [LARGE SCALE GENOMIC DNA]</scope>
    <source>
        <strain evidence="2">CMW44962</strain>
    </source>
</reference>
<organism evidence="2 3">
    <name type="scientific">Teratosphaeria destructans</name>
    <dbReference type="NCBI Taxonomy" id="418781"/>
    <lineage>
        <taxon>Eukaryota</taxon>
        <taxon>Fungi</taxon>
        <taxon>Dikarya</taxon>
        <taxon>Ascomycota</taxon>
        <taxon>Pezizomycotina</taxon>
        <taxon>Dothideomycetes</taxon>
        <taxon>Dothideomycetidae</taxon>
        <taxon>Mycosphaerellales</taxon>
        <taxon>Teratosphaeriaceae</taxon>
        <taxon>Teratosphaeria</taxon>
    </lineage>
</organism>
<proteinExistence type="predicted"/>
<gene>
    <name evidence="2" type="ORF">Tdes44962_MAKER00134</name>
</gene>
<evidence type="ECO:0000313" key="2">
    <source>
        <dbReference type="EMBL" id="KAH9845923.1"/>
    </source>
</evidence>
<sequence>MSSAEFSTQPGSLTGIAALDDEDFSAAFGIPLMDDMTSTGTSSSINRLEHYHNPYVNQVHPSRPIASTIERLASASAMADQEVAMPAKPDLEYANTGLAAGPELTPFTPSASAAFRAMRSTGSHHSDAQLNHAVAQMLTTIQGSPVSSNPEQAPQTSIYTRADSPGAWFTVEVNGQFTYEGRQCRSLSEAGTKLFPGVEWVHINRGHFMPAAAKTGVRTVYIKNDNGVFERFRGFQSAPPARIAAIKSHVPIGDMQPRDQQVRTHLRPVKEHSTMSARPSPRFTSKADNFYTIASPSHDPKRHLPDAADKTAIKRPRLARRDSVQSISSEAIGYFATSSSSTTVATSSHYSSATLLPPGESSRRCVGAASSPPVLVQRQEGPAASQGSAHTPFAAPKASRANLQSAGADLIGARSRSAVHFAASSVPPKHLQPNVGICYYNDPNHQISTKLRGPGQGRGPEAKYGMPWTGIVSPVPMVTMPLGGVIELAAGYPTKSAGTGK</sequence>
<evidence type="ECO:0000313" key="3">
    <source>
        <dbReference type="Proteomes" id="UP001138500"/>
    </source>
</evidence>
<accession>A0A9W7T2T0</accession>
<feature type="region of interest" description="Disordered" evidence="1">
    <location>
        <begin position="293"/>
        <end position="324"/>
    </location>
</feature>
<feature type="region of interest" description="Disordered" evidence="1">
    <location>
        <begin position="351"/>
        <end position="400"/>
    </location>
</feature>
<feature type="compositionally biased region" description="Basic and acidic residues" evidence="1">
    <location>
        <begin position="298"/>
        <end position="312"/>
    </location>
</feature>
<evidence type="ECO:0000256" key="1">
    <source>
        <dbReference type="SAM" id="MobiDB-lite"/>
    </source>
</evidence>
<comment type="caution">
    <text evidence="2">The sequence shown here is derived from an EMBL/GenBank/DDBJ whole genome shotgun (WGS) entry which is preliminary data.</text>
</comment>
<keyword evidence="3" id="KW-1185">Reference proteome</keyword>
<dbReference type="AlphaFoldDB" id="A0A9W7T2T0"/>
<dbReference type="Proteomes" id="UP001138500">
    <property type="component" value="Unassembled WGS sequence"/>
</dbReference>
<dbReference type="EMBL" id="RIBY02000001">
    <property type="protein sequence ID" value="KAH9845923.1"/>
    <property type="molecule type" value="Genomic_DNA"/>
</dbReference>
<protein>
    <submittedName>
        <fullName evidence="2">Uncharacterized protein</fullName>
    </submittedName>
</protein>
<reference evidence="2 3" key="2">
    <citation type="journal article" date="2021" name="Curr. Genet.">
        <title>Genetic response to nitrogen starvation in the aggressive Eucalyptus foliar pathogen Teratosphaeria destructans.</title>
        <authorList>
            <person name="Havenga M."/>
            <person name="Wingfield B.D."/>
            <person name="Wingfield M.J."/>
            <person name="Dreyer L.L."/>
            <person name="Roets F."/>
            <person name="Aylward J."/>
        </authorList>
    </citation>
    <scope>NUCLEOTIDE SEQUENCE [LARGE SCALE GENOMIC DNA]</scope>
    <source>
        <strain evidence="2">CMW44962</strain>
    </source>
</reference>